<reference evidence="1" key="1">
    <citation type="submission" date="2018-05" db="EMBL/GenBank/DDBJ databases">
        <title>Draft genome of Mucuna pruriens seed.</title>
        <authorList>
            <person name="Nnadi N.E."/>
            <person name="Vos R."/>
            <person name="Hasami M.H."/>
            <person name="Devisetty U.K."/>
            <person name="Aguiy J.C."/>
        </authorList>
    </citation>
    <scope>NUCLEOTIDE SEQUENCE [LARGE SCALE GENOMIC DNA]</scope>
    <source>
        <strain evidence="1">JCA_2017</strain>
    </source>
</reference>
<dbReference type="AlphaFoldDB" id="A0A371GG70"/>
<dbReference type="Proteomes" id="UP000257109">
    <property type="component" value="Unassembled WGS sequence"/>
</dbReference>
<organism evidence="1 2">
    <name type="scientific">Mucuna pruriens</name>
    <name type="common">Velvet bean</name>
    <name type="synonym">Dolichos pruriens</name>
    <dbReference type="NCBI Taxonomy" id="157652"/>
    <lineage>
        <taxon>Eukaryota</taxon>
        <taxon>Viridiplantae</taxon>
        <taxon>Streptophyta</taxon>
        <taxon>Embryophyta</taxon>
        <taxon>Tracheophyta</taxon>
        <taxon>Spermatophyta</taxon>
        <taxon>Magnoliopsida</taxon>
        <taxon>eudicotyledons</taxon>
        <taxon>Gunneridae</taxon>
        <taxon>Pentapetalae</taxon>
        <taxon>rosids</taxon>
        <taxon>fabids</taxon>
        <taxon>Fabales</taxon>
        <taxon>Fabaceae</taxon>
        <taxon>Papilionoideae</taxon>
        <taxon>50 kb inversion clade</taxon>
        <taxon>NPAAA clade</taxon>
        <taxon>indigoferoid/millettioid clade</taxon>
        <taxon>Phaseoleae</taxon>
        <taxon>Mucuna</taxon>
    </lineage>
</organism>
<evidence type="ECO:0000313" key="1">
    <source>
        <dbReference type="EMBL" id="RDX89547.1"/>
    </source>
</evidence>
<sequence>MVYYVDDEVNKGWSIVVHMMPRDLYDMGEVGEDITFESVLYHEQDLNNLFINQIETITLTRNYVDDEFVTISHVGNQLQGDANIFALNFVVVVYILISHELCQNNSTIRKKQIILHIGGLKLLSTKQHEMINEVELGRVVGRSELCIATHKKKMDLMLMRGQGLLGATKIVQFGGSLYSVVFQSSTRFSGVGCSFSNSNSTESSQLKEEIISLKDKLASSKENAMLAYIQMKE</sequence>
<feature type="non-terminal residue" evidence="1">
    <location>
        <position position="1"/>
    </location>
</feature>
<proteinExistence type="predicted"/>
<dbReference type="EMBL" id="QJKJ01005639">
    <property type="protein sequence ID" value="RDX89547.1"/>
    <property type="molecule type" value="Genomic_DNA"/>
</dbReference>
<evidence type="ECO:0000313" key="2">
    <source>
        <dbReference type="Proteomes" id="UP000257109"/>
    </source>
</evidence>
<gene>
    <name evidence="1" type="ORF">CR513_28709</name>
</gene>
<accession>A0A371GG70</accession>
<evidence type="ECO:0008006" key="3">
    <source>
        <dbReference type="Google" id="ProtNLM"/>
    </source>
</evidence>
<name>A0A371GG70_MUCPR</name>
<protein>
    <recommendedName>
        <fullName evidence="3">DUF4216 domain-containing protein</fullName>
    </recommendedName>
</protein>
<dbReference type="STRING" id="157652.A0A371GG70"/>
<keyword evidence="2" id="KW-1185">Reference proteome</keyword>
<comment type="caution">
    <text evidence="1">The sequence shown here is derived from an EMBL/GenBank/DDBJ whole genome shotgun (WGS) entry which is preliminary data.</text>
</comment>